<dbReference type="RefSeq" id="WP_341834710.1">
    <property type="nucleotide sequence ID" value="NZ_CP149822.1"/>
</dbReference>
<dbReference type="PANTHER" id="PTHR11929:SF194">
    <property type="entry name" value="ALPHA-(1,3)-FUCOSYLTRANSFERASE 10"/>
    <property type="match status" value="1"/>
</dbReference>
<keyword evidence="2" id="KW-0328">Glycosyltransferase</keyword>
<comment type="similarity">
    <text evidence="1">Belongs to the glycosyltransferase 10 family.</text>
</comment>
<evidence type="ECO:0000313" key="6">
    <source>
        <dbReference type="EMBL" id="WZN39738.1"/>
    </source>
</evidence>
<dbReference type="Pfam" id="PF00852">
    <property type="entry name" value="Glyco_transf_10"/>
    <property type="match status" value="1"/>
</dbReference>
<dbReference type="InterPro" id="IPR041058">
    <property type="entry name" value="FucT_N"/>
</dbReference>
<dbReference type="InterPro" id="IPR001503">
    <property type="entry name" value="Glyco_trans_10"/>
</dbReference>
<evidence type="ECO:0000259" key="5">
    <source>
        <dbReference type="Pfam" id="PF18025"/>
    </source>
</evidence>
<dbReference type="Gene3D" id="3.40.50.11660">
    <property type="entry name" value="Glycosyl transferase family 10, C-terminal domain"/>
    <property type="match status" value="1"/>
</dbReference>
<dbReference type="InterPro" id="IPR038577">
    <property type="entry name" value="GT10-like_C_sf"/>
</dbReference>
<accession>A0ABZ2YJS4</accession>
<gene>
    <name evidence="6" type="ORF">WJU16_17295</name>
</gene>
<feature type="domain" description="Alpha-(1,3)-fucosyltransferase FucT N-terminal" evidence="5">
    <location>
        <begin position="31"/>
        <end position="126"/>
    </location>
</feature>
<feature type="domain" description="Fucosyltransferase C-terminal" evidence="4">
    <location>
        <begin position="155"/>
        <end position="288"/>
    </location>
</feature>
<keyword evidence="3" id="KW-0808">Transferase</keyword>
<dbReference type="Pfam" id="PF18025">
    <property type="entry name" value="FucT_N"/>
    <property type="match status" value="1"/>
</dbReference>
<evidence type="ECO:0000256" key="3">
    <source>
        <dbReference type="ARBA" id="ARBA00022679"/>
    </source>
</evidence>
<keyword evidence="7" id="KW-1185">Reference proteome</keyword>
<evidence type="ECO:0000313" key="7">
    <source>
        <dbReference type="Proteomes" id="UP001485459"/>
    </source>
</evidence>
<evidence type="ECO:0000259" key="4">
    <source>
        <dbReference type="Pfam" id="PF00852"/>
    </source>
</evidence>
<dbReference type="Proteomes" id="UP001485459">
    <property type="component" value="Chromosome"/>
</dbReference>
<dbReference type="PANTHER" id="PTHR11929">
    <property type="entry name" value="ALPHA- 1,3 -FUCOSYLTRANSFERASE"/>
    <property type="match status" value="1"/>
</dbReference>
<sequence>MTIRDLLIYTGLYRPYVNYKFLPDENNIEVLNFYPTNLQELWHYRYVMHHFRDLVTPDNTLLIGSVFGPKRKLKLSKSHIKMFYTGENVKRFPDFLDQCKKFADIAIAFDYADTDQYQRFPIWLEYFFEPDSTPASIRKELAEFVTNYCPDNERKFASLVCSHDKGKLRTILFHAMSTIDRVDSGGRYLNNTNALQDEFQDDKARFIGQYKFNICPENTDREGYVTEKVFQAIRSNTIPVYWGGLNNPEPEVLNKDAILFYNGPDSMPGLLKQIEELHRNPKLFSEFLAQPKFQPHADEYIIHLFDSLHRKMKKVLTKKGGVIVP</sequence>
<dbReference type="SUPFAM" id="SSF53756">
    <property type="entry name" value="UDP-Glycosyltransferase/glycogen phosphorylase"/>
    <property type="match status" value="1"/>
</dbReference>
<dbReference type="InterPro" id="IPR055270">
    <property type="entry name" value="Glyco_tran_10_C"/>
</dbReference>
<proteinExistence type="inferred from homology"/>
<organism evidence="6 7">
    <name type="scientific">Chitinophaga pollutisoli</name>
    <dbReference type="NCBI Taxonomy" id="3133966"/>
    <lineage>
        <taxon>Bacteria</taxon>
        <taxon>Pseudomonadati</taxon>
        <taxon>Bacteroidota</taxon>
        <taxon>Chitinophagia</taxon>
        <taxon>Chitinophagales</taxon>
        <taxon>Chitinophagaceae</taxon>
        <taxon>Chitinophaga</taxon>
    </lineage>
</organism>
<reference evidence="7" key="1">
    <citation type="submission" date="2024-03" db="EMBL/GenBank/DDBJ databases">
        <title>Chitinophaga horti sp. nov., isolated from garden soil.</title>
        <authorList>
            <person name="Lee D.S."/>
            <person name="Han D.M."/>
            <person name="Baek J.H."/>
            <person name="Choi D.G."/>
            <person name="Jeon J.H."/>
            <person name="Jeon C.O."/>
        </authorList>
    </citation>
    <scope>NUCLEOTIDE SEQUENCE [LARGE SCALE GENOMIC DNA]</scope>
    <source>
        <strain evidence="7">GPA1</strain>
    </source>
</reference>
<dbReference type="EMBL" id="CP149822">
    <property type="protein sequence ID" value="WZN39738.1"/>
    <property type="molecule type" value="Genomic_DNA"/>
</dbReference>
<protein>
    <submittedName>
        <fullName evidence="6">Glycosyltransferase family 10</fullName>
    </submittedName>
</protein>
<evidence type="ECO:0000256" key="2">
    <source>
        <dbReference type="ARBA" id="ARBA00022676"/>
    </source>
</evidence>
<evidence type="ECO:0000256" key="1">
    <source>
        <dbReference type="ARBA" id="ARBA00008919"/>
    </source>
</evidence>
<name>A0ABZ2YJS4_9BACT</name>